<accession>A0AA40B5A6</accession>
<dbReference type="AlphaFoldDB" id="A0AA40B5A6"/>
<gene>
    <name evidence="1" type="ORF">B0T26DRAFT_141458</name>
</gene>
<dbReference type="EMBL" id="JAUIRO010000002">
    <property type="protein sequence ID" value="KAK0727628.1"/>
    <property type="molecule type" value="Genomic_DNA"/>
</dbReference>
<evidence type="ECO:0000313" key="2">
    <source>
        <dbReference type="Proteomes" id="UP001172101"/>
    </source>
</evidence>
<comment type="caution">
    <text evidence="1">The sequence shown here is derived from an EMBL/GenBank/DDBJ whole genome shotgun (WGS) entry which is preliminary data.</text>
</comment>
<dbReference type="RefSeq" id="XP_060300483.1">
    <property type="nucleotide sequence ID" value="XM_060433403.1"/>
</dbReference>
<evidence type="ECO:0000313" key="1">
    <source>
        <dbReference type="EMBL" id="KAK0727628.1"/>
    </source>
</evidence>
<dbReference type="GeneID" id="85316674"/>
<keyword evidence="2" id="KW-1185">Reference proteome</keyword>
<organism evidence="1 2">
    <name type="scientific">Lasiosphaeria miniovina</name>
    <dbReference type="NCBI Taxonomy" id="1954250"/>
    <lineage>
        <taxon>Eukaryota</taxon>
        <taxon>Fungi</taxon>
        <taxon>Dikarya</taxon>
        <taxon>Ascomycota</taxon>
        <taxon>Pezizomycotina</taxon>
        <taxon>Sordariomycetes</taxon>
        <taxon>Sordariomycetidae</taxon>
        <taxon>Sordariales</taxon>
        <taxon>Lasiosphaeriaceae</taxon>
        <taxon>Lasiosphaeria</taxon>
    </lineage>
</organism>
<dbReference type="Proteomes" id="UP001172101">
    <property type="component" value="Unassembled WGS sequence"/>
</dbReference>
<reference evidence="1" key="1">
    <citation type="submission" date="2023-06" db="EMBL/GenBank/DDBJ databases">
        <title>Genome-scale phylogeny and comparative genomics of the fungal order Sordariales.</title>
        <authorList>
            <consortium name="Lawrence Berkeley National Laboratory"/>
            <person name="Hensen N."/>
            <person name="Bonometti L."/>
            <person name="Westerberg I."/>
            <person name="Brannstrom I.O."/>
            <person name="Guillou S."/>
            <person name="Cros-Aarteil S."/>
            <person name="Calhoun S."/>
            <person name="Haridas S."/>
            <person name="Kuo A."/>
            <person name="Mondo S."/>
            <person name="Pangilinan J."/>
            <person name="Riley R."/>
            <person name="LaButti K."/>
            <person name="Andreopoulos B."/>
            <person name="Lipzen A."/>
            <person name="Chen C."/>
            <person name="Yanf M."/>
            <person name="Daum C."/>
            <person name="Ng V."/>
            <person name="Clum A."/>
            <person name="Steindorff A."/>
            <person name="Ohm R."/>
            <person name="Martin F."/>
            <person name="Silar P."/>
            <person name="Natvig D."/>
            <person name="Lalanne C."/>
            <person name="Gautier V."/>
            <person name="Ament-velasquez S.L."/>
            <person name="Kruys A."/>
            <person name="Hutchinson M.I."/>
            <person name="Powell A.J."/>
            <person name="Barry K."/>
            <person name="Miller A.N."/>
            <person name="Grigoriev I.V."/>
            <person name="Debuchy R."/>
            <person name="Gladieux P."/>
            <person name="Thoren M.H."/>
            <person name="Johannesson H."/>
        </authorList>
    </citation>
    <scope>NUCLEOTIDE SEQUENCE</scope>
    <source>
        <strain evidence="1">SMH2392-1A</strain>
    </source>
</reference>
<sequence>MLVKARVEEGEVDQLGGEAAVTQFFASVKVGLPDVLRQRLISSGIRGKAKVLSFAASSTPSLPRSSPLRFIIANTASTVQKTPTRQTAGISGRAREPGRIVTALSTSIRTAGRIRLLRECPQPYERAHQQLLADDRYVAIRDNPSYKYG</sequence>
<name>A0AA40B5A6_9PEZI</name>
<protein>
    <submittedName>
        <fullName evidence="1">Uncharacterized protein</fullName>
    </submittedName>
</protein>
<proteinExistence type="predicted"/>